<proteinExistence type="predicted"/>
<organism evidence="2">
    <name type="scientific">freshwater metagenome</name>
    <dbReference type="NCBI Taxonomy" id="449393"/>
    <lineage>
        <taxon>unclassified sequences</taxon>
        <taxon>metagenomes</taxon>
        <taxon>ecological metagenomes</taxon>
    </lineage>
</organism>
<evidence type="ECO:0000313" key="2">
    <source>
        <dbReference type="EMBL" id="CAB4562460.1"/>
    </source>
</evidence>
<dbReference type="EMBL" id="CAEZTG010000047">
    <property type="protein sequence ID" value="CAB4562460.1"/>
    <property type="molecule type" value="Genomic_DNA"/>
</dbReference>
<feature type="transmembrane region" description="Helical" evidence="1">
    <location>
        <begin position="81"/>
        <end position="106"/>
    </location>
</feature>
<keyword evidence="1" id="KW-0812">Transmembrane</keyword>
<dbReference type="AlphaFoldDB" id="A0A6J6DEH9"/>
<keyword evidence="1" id="KW-0472">Membrane</keyword>
<protein>
    <submittedName>
        <fullName evidence="2">Unannotated protein</fullName>
    </submittedName>
</protein>
<reference evidence="2" key="1">
    <citation type="submission" date="2020-05" db="EMBL/GenBank/DDBJ databases">
        <authorList>
            <person name="Chiriac C."/>
            <person name="Salcher M."/>
            <person name="Ghai R."/>
            <person name="Kavagutti S V."/>
        </authorList>
    </citation>
    <scope>NUCLEOTIDE SEQUENCE</scope>
</reference>
<keyword evidence="1" id="KW-1133">Transmembrane helix</keyword>
<feature type="transmembrane region" description="Helical" evidence="1">
    <location>
        <begin position="53"/>
        <end position="75"/>
    </location>
</feature>
<name>A0A6J6DEH9_9ZZZZ</name>
<accession>A0A6J6DEH9</accession>
<feature type="transmembrane region" description="Helical" evidence="1">
    <location>
        <begin position="6"/>
        <end position="32"/>
    </location>
</feature>
<feature type="transmembrane region" description="Helical" evidence="1">
    <location>
        <begin position="127"/>
        <end position="148"/>
    </location>
</feature>
<gene>
    <name evidence="2" type="ORF">UFOPK1603_00667</name>
</gene>
<evidence type="ECO:0000256" key="1">
    <source>
        <dbReference type="SAM" id="Phobius"/>
    </source>
</evidence>
<sequence>MSGNLATAVLIAQVVGSVGMFGVIWTIQLVHYPLMRSIPDDAFVAYEKQHTRLISFVVGPLMAVEGICVLAVFFARPDGVPFWATLLGGVLEAIAIGVTAFVSAPTHGQLEAGANPSLLDRLIATNWFRTAAWTGRGAIALFMLVAFLNA</sequence>